<proteinExistence type="predicted"/>
<reference evidence="2" key="1">
    <citation type="submission" date="2019-12" db="EMBL/GenBank/DDBJ databases">
        <title>Genome sequencing and annotation of Brassica cretica.</title>
        <authorList>
            <person name="Studholme D.J."/>
            <person name="Sarris P."/>
        </authorList>
    </citation>
    <scope>NUCLEOTIDE SEQUENCE</scope>
    <source>
        <strain evidence="2">PFS-109/04</strain>
        <tissue evidence="2">Leaf</tissue>
    </source>
</reference>
<gene>
    <name evidence="2" type="ORF">F2Q69_00021362</name>
</gene>
<feature type="compositionally biased region" description="Acidic residues" evidence="1">
    <location>
        <begin position="29"/>
        <end position="58"/>
    </location>
</feature>
<comment type="caution">
    <text evidence="2">The sequence shown here is derived from an EMBL/GenBank/DDBJ whole genome shotgun (WGS) entry which is preliminary data.</text>
</comment>
<name>A0A8S9QGZ0_BRACR</name>
<evidence type="ECO:0000313" key="3">
    <source>
        <dbReference type="Proteomes" id="UP000712600"/>
    </source>
</evidence>
<dbReference type="EMBL" id="QGKX02001290">
    <property type="protein sequence ID" value="KAF3541597.1"/>
    <property type="molecule type" value="Genomic_DNA"/>
</dbReference>
<evidence type="ECO:0000313" key="2">
    <source>
        <dbReference type="EMBL" id="KAF3541597.1"/>
    </source>
</evidence>
<sequence length="58" mass="6366">MQSENDSLVMNVDSVQVETLTNLHGQAEYLDDVSDNDESGSDDEDGNSDIEVSEEESE</sequence>
<organism evidence="2 3">
    <name type="scientific">Brassica cretica</name>
    <name type="common">Mustard</name>
    <dbReference type="NCBI Taxonomy" id="69181"/>
    <lineage>
        <taxon>Eukaryota</taxon>
        <taxon>Viridiplantae</taxon>
        <taxon>Streptophyta</taxon>
        <taxon>Embryophyta</taxon>
        <taxon>Tracheophyta</taxon>
        <taxon>Spermatophyta</taxon>
        <taxon>Magnoliopsida</taxon>
        <taxon>eudicotyledons</taxon>
        <taxon>Gunneridae</taxon>
        <taxon>Pentapetalae</taxon>
        <taxon>rosids</taxon>
        <taxon>malvids</taxon>
        <taxon>Brassicales</taxon>
        <taxon>Brassicaceae</taxon>
        <taxon>Brassiceae</taxon>
        <taxon>Brassica</taxon>
    </lineage>
</organism>
<protein>
    <submittedName>
        <fullName evidence="2">Uncharacterized protein</fullName>
    </submittedName>
</protein>
<evidence type="ECO:0000256" key="1">
    <source>
        <dbReference type="SAM" id="MobiDB-lite"/>
    </source>
</evidence>
<accession>A0A8S9QGZ0</accession>
<feature type="region of interest" description="Disordered" evidence="1">
    <location>
        <begin position="23"/>
        <end position="58"/>
    </location>
</feature>
<dbReference type="Proteomes" id="UP000712600">
    <property type="component" value="Unassembled WGS sequence"/>
</dbReference>
<dbReference type="AlphaFoldDB" id="A0A8S9QGZ0"/>